<proteinExistence type="predicted"/>
<dbReference type="Proteomes" id="UP000076858">
    <property type="component" value="Unassembled WGS sequence"/>
</dbReference>
<evidence type="ECO:0000313" key="3">
    <source>
        <dbReference type="Proteomes" id="UP000076858"/>
    </source>
</evidence>
<feature type="region of interest" description="Disordered" evidence="1">
    <location>
        <begin position="24"/>
        <end position="43"/>
    </location>
</feature>
<dbReference type="Gene3D" id="1.10.10.2590">
    <property type="entry name" value="BEN domain"/>
    <property type="match status" value="1"/>
</dbReference>
<sequence>MNQLASRFQENMEKLQAIVDQHQTNFSSTPSRMSASASSSPRGCNPDEVMVPFHGNISITRASMRRILIAARLGKTEKDLNNTVTTILDAFYSPAELAEYSRTGKVCPTKPGTLPKKKFPEDILNAISGFITSRWSTWHEGAVVEEATVHAAVGHRLLGCHTNTRKRKLRHPDLNVDDILNEELTRANDSLGM</sequence>
<evidence type="ECO:0000313" key="2">
    <source>
        <dbReference type="EMBL" id="KZS05686.1"/>
    </source>
</evidence>
<dbReference type="EMBL" id="LRGB01002866">
    <property type="protein sequence ID" value="KZS05686.1"/>
    <property type="molecule type" value="Genomic_DNA"/>
</dbReference>
<dbReference type="AlphaFoldDB" id="A0A164N6G8"/>
<comment type="caution">
    <text evidence="2">The sequence shown here is derived from an EMBL/GenBank/DDBJ whole genome shotgun (WGS) entry which is preliminary data.</text>
</comment>
<gene>
    <name evidence="2" type="ORF">APZ42_031056</name>
</gene>
<reference evidence="2 3" key="1">
    <citation type="submission" date="2016-03" db="EMBL/GenBank/DDBJ databases">
        <title>EvidentialGene: Evidence-directed Construction of Genes on Genomes.</title>
        <authorList>
            <person name="Gilbert D.G."/>
            <person name="Choi J.-H."/>
            <person name="Mockaitis K."/>
            <person name="Colbourne J."/>
            <person name="Pfrender M."/>
        </authorList>
    </citation>
    <scope>NUCLEOTIDE SEQUENCE [LARGE SCALE GENOMIC DNA]</scope>
    <source>
        <strain evidence="2 3">Xinb3</strain>
        <tissue evidence="2">Complete organism</tissue>
    </source>
</reference>
<protein>
    <recommendedName>
        <fullName evidence="4">BEN domain-containing protein</fullName>
    </recommendedName>
</protein>
<evidence type="ECO:0000256" key="1">
    <source>
        <dbReference type="SAM" id="MobiDB-lite"/>
    </source>
</evidence>
<feature type="compositionally biased region" description="Low complexity" evidence="1">
    <location>
        <begin position="27"/>
        <end position="42"/>
    </location>
</feature>
<name>A0A164N6G8_9CRUS</name>
<organism evidence="2 3">
    <name type="scientific">Daphnia magna</name>
    <dbReference type="NCBI Taxonomy" id="35525"/>
    <lineage>
        <taxon>Eukaryota</taxon>
        <taxon>Metazoa</taxon>
        <taxon>Ecdysozoa</taxon>
        <taxon>Arthropoda</taxon>
        <taxon>Crustacea</taxon>
        <taxon>Branchiopoda</taxon>
        <taxon>Diplostraca</taxon>
        <taxon>Cladocera</taxon>
        <taxon>Anomopoda</taxon>
        <taxon>Daphniidae</taxon>
        <taxon>Daphnia</taxon>
    </lineage>
</organism>
<evidence type="ECO:0008006" key="4">
    <source>
        <dbReference type="Google" id="ProtNLM"/>
    </source>
</evidence>
<dbReference type="OrthoDB" id="10458050at2759"/>
<accession>A0A164N6G8</accession>
<keyword evidence="3" id="KW-1185">Reference proteome</keyword>